<dbReference type="PROSITE" id="PS51257">
    <property type="entry name" value="PROKAR_LIPOPROTEIN"/>
    <property type="match status" value="1"/>
</dbReference>
<dbReference type="EMBL" id="LWRY01000152">
    <property type="protein sequence ID" value="OCX70923.1"/>
    <property type="molecule type" value="Genomic_DNA"/>
</dbReference>
<evidence type="ECO:0000313" key="4">
    <source>
        <dbReference type="Proteomes" id="UP000095008"/>
    </source>
</evidence>
<dbReference type="Proteomes" id="UP000095008">
    <property type="component" value="Unassembled WGS sequence"/>
</dbReference>
<reference evidence="3" key="1">
    <citation type="journal article" date="2016" name="Int. J. Mol. Sci.">
        <title>Comparative genomics of the extreme acidophile Acidithiobacillus thiooxidans reveals intraspecific divergence and niche adaptation.</title>
        <authorList>
            <person name="Zhang X."/>
            <person name="Feng X."/>
            <person name="Tao J."/>
            <person name="Ma L."/>
            <person name="Xiao Y."/>
            <person name="Liang Y."/>
            <person name="Liu X."/>
            <person name="Yin H."/>
        </authorList>
    </citation>
    <scope>NUCLEOTIDE SEQUENCE [LARGE SCALE GENOMIC DNA]</scope>
    <source>
        <strain evidence="3">DXS-W</strain>
    </source>
</reference>
<keyword evidence="4" id="KW-1185">Reference proteome</keyword>
<feature type="region of interest" description="Disordered" evidence="1">
    <location>
        <begin position="78"/>
        <end position="103"/>
    </location>
</feature>
<protein>
    <recommendedName>
        <fullName evidence="2">Glycine zipper domain-containing protein</fullName>
    </recommendedName>
</protein>
<dbReference type="InterPro" id="IPR039567">
    <property type="entry name" value="Gly-zipper"/>
</dbReference>
<feature type="compositionally biased region" description="Low complexity" evidence="1">
    <location>
        <begin position="78"/>
        <end position="101"/>
    </location>
</feature>
<proteinExistence type="predicted"/>
<feature type="domain" description="Glycine zipper" evidence="2">
    <location>
        <begin position="38"/>
        <end position="80"/>
    </location>
</feature>
<accession>A0A1C2I4P4</accession>
<gene>
    <name evidence="3" type="ORF">A6M23_13250</name>
</gene>
<name>A0A1C2I4P4_ACITH</name>
<comment type="caution">
    <text evidence="3">The sequence shown here is derived from an EMBL/GenBank/DDBJ whole genome shotgun (WGS) entry which is preliminary data.</text>
</comment>
<organism evidence="3 4">
    <name type="scientific">Acidithiobacillus thiooxidans</name>
    <name type="common">Thiobacillus thiooxidans</name>
    <dbReference type="NCBI Taxonomy" id="930"/>
    <lineage>
        <taxon>Bacteria</taxon>
        <taxon>Pseudomonadati</taxon>
        <taxon>Pseudomonadota</taxon>
        <taxon>Acidithiobacillia</taxon>
        <taxon>Acidithiobacillales</taxon>
        <taxon>Acidithiobacillaceae</taxon>
        <taxon>Acidithiobacillus</taxon>
    </lineage>
</organism>
<dbReference type="AlphaFoldDB" id="A0A1C2I4P4"/>
<sequence length="126" mass="12823">MNRNRNITIAGMAVVTILLTGCAANPYMTNGQTAEATGGALLGAVAGAVIGNQTGAGLAGAAIGAGIGGLAGVGMGNQQQPQYPQPYQQPQYQQPGYYAPPINNPQCPPGYSCVPTAPQYQQQPYN</sequence>
<dbReference type="Pfam" id="PF13488">
    <property type="entry name" value="Gly-zipper_Omp"/>
    <property type="match status" value="1"/>
</dbReference>
<evidence type="ECO:0000313" key="3">
    <source>
        <dbReference type="EMBL" id="OCX70923.1"/>
    </source>
</evidence>
<evidence type="ECO:0000256" key="1">
    <source>
        <dbReference type="SAM" id="MobiDB-lite"/>
    </source>
</evidence>
<evidence type="ECO:0000259" key="2">
    <source>
        <dbReference type="Pfam" id="PF13488"/>
    </source>
</evidence>